<evidence type="ECO:0000256" key="2">
    <source>
        <dbReference type="ARBA" id="ARBA00008133"/>
    </source>
</evidence>
<gene>
    <name evidence="11" type="ORF">ABB28_14165</name>
</gene>
<dbReference type="PATRIC" id="fig|517011.3.peg.2755"/>
<evidence type="ECO:0000256" key="3">
    <source>
        <dbReference type="ARBA" id="ARBA00013109"/>
    </source>
</evidence>
<dbReference type="CDD" id="cd06578">
    <property type="entry name" value="HemD"/>
    <property type="match status" value="1"/>
</dbReference>
<feature type="domain" description="Tetrapyrrole biosynthesis uroporphyrinogen III synthase" evidence="10">
    <location>
        <begin position="57"/>
        <end position="250"/>
    </location>
</feature>
<dbReference type="GO" id="GO:0006782">
    <property type="term" value="P:protoporphyrinogen IX biosynthetic process"/>
    <property type="evidence" value="ECO:0007669"/>
    <property type="project" value="UniProtKB-UniRule"/>
</dbReference>
<dbReference type="EMBL" id="LDJK01000068">
    <property type="protein sequence ID" value="KRG72739.1"/>
    <property type="molecule type" value="Genomic_DNA"/>
</dbReference>
<name>A0A0R0D5A9_9GAMM</name>
<dbReference type="AlphaFoldDB" id="A0A0R0D5A9"/>
<comment type="pathway">
    <text evidence="1 9">Porphyrin-containing compound metabolism; protoporphyrin-IX biosynthesis; coproporphyrinogen-III from 5-aminolevulinate: step 3/4.</text>
</comment>
<dbReference type="InterPro" id="IPR039793">
    <property type="entry name" value="UROS/Hem4"/>
</dbReference>
<evidence type="ECO:0000256" key="6">
    <source>
        <dbReference type="ARBA" id="ARBA00037589"/>
    </source>
</evidence>
<accession>A0A0R0D5A9</accession>
<keyword evidence="5 9" id="KW-0627">Porphyrin biosynthesis</keyword>
<dbReference type="UniPathway" id="UPA00251">
    <property type="reaction ID" value="UER00320"/>
</dbReference>
<evidence type="ECO:0000256" key="9">
    <source>
        <dbReference type="RuleBase" id="RU366031"/>
    </source>
</evidence>
<dbReference type="Proteomes" id="UP000051386">
    <property type="component" value="Unassembled WGS sequence"/>
</dbReference>
<evidence type="ECO:0000256" key="8">
    <source>
        <dbReference type="ARBA" id="ARBA00048617"/>
    </source>
</evidence>
<dbReference type="RefSeq" id="WP_057509230.1">
    <property type="nucleotide sequence ID" value="NZ_LDJK01000068.1"/>
</dbReference>
<dbReference type="SUPFAM" id="SSF69618">
    <property type="entry name" value="HemD-like"/>
    <property type="match status" value="1"/>
</dbReference>
<dbReference type="EC" id="4.2.1.75" evidence="3 9"/>
<keyword evidence="12" id="KW-1185">Reference proteome</keyword>
<comment type="caution">
    <text evidence="11">The sequence shown here is derived from an EMBL/GenBank/DDBJ whole genome shotgun (WGS) entry which is preliminary data.</text>
</comment>
<keyword evidence="4 9" id="KW-0456">Lyase</keyword>
<comment type="catalytic activity">
    <reaction evidence="8 9">
        <text>hydroxymethylbilane = uroporphyrinogen III + H2O</text>
        <dbReference type="Rhea" id="RHEA:18965"/>
        <dbReference type="ChEBI" id="CHEBI:15377"/>
        <dbReference type="ChEBI" id="CHEBI:57308"/>
        <dbReference type="ChEBI" id="CHEBI:57845"/>
        <dbReference type="EC" id="4.2.1.75"/>
    </reaction>
</comment>
<proteinExistence type="inferred from homology"/>
<dbReference type="Pfam" id="PF02602">
    <property type="entry name" value="HEM4"/>
    <property type="match status" value="1"/>
</dbReference>
<sequence length="264" mass="27694">MQAMDKHAKPCGWTFVSLRPQGQHAALRVALAHSGACTLGLSPWRLQRRPDAAGAGALRTALQASAVIFTSPAAVAAAASFGDAFLNAPERPWLAVGDGTLRALRAHGIEHAIAPSRMDSEGLLALPVLADVRGKTIGLVTAPGGRGLIAADLQARGARLLRADVYRRVPLRLPARALARLSRSPRPWVLAVSSGEALERAWAQLPPAWRARWQAGMAVVVASERLALQARALGLATVRVAAGPTAAQLAAAAVALHADRTQHR</sequence>
<dbReference type="PANTHER" id="PTHR38042:SF1">
    <property type="entry name" value="UROPORPHYRINOGEN-III SYNTHASE, CHLOROPLASTIC"/>
    <property type="match status" value="1"/>
</dbReference>
<evidence type="ECO:0000256" key="5">
    <source>
        <dbReference type="ARBA" id="ARBA00023244"/>
    </source>
</evidence>
<evidence type="ECO:0000313" key="12">
    <source>
        <dbReference type="Proteomes" id="UP000051386"/>
    </source>
</evidence>
<dbReference type="Gene3D" id="3.40.50.10090">
    <property type="match status" value="2"/>
</dbReference>
<evidence type="ECO:0000256" key="4">
    <source>
        <dbReference type="ARBA" id="ARBA00023239"/>
    </source>
</evidence>
<evidence type="ECO:0000256" key="7">
    <source>
        <dbReference type="ARBA" id="ARBA00040167"/>
    </source>
</evidence>
<protein>
    <recommendedName>
        <fullName evidence="7 9">Uroporphyrinogen-III synthase</fullName>
        <ecNumber evidence="3 9">4.2.1.75</ecNumber>
    </recommendedName>
</protein>
<dbReference type="GO" id="GO:0006780">
    <property type="term" value="P:uroporphyrinogen III biosynthetic process"/>
    <property type="evidence" value="ECO:0007669"/>
    <property type="project" value="UniProtKB-UniRule"/>
</dbReference>
<dbReference type="GO" id="GO:0004852">
    <property type="term" value="F:uroporphyrinogen-III synthase activity"/>
    <property type="evidence" value="ECO:0007669"/>
    <property type="project" value="UniProtKB-UniRule"/>
</dbReference>
<dbReference type="InterPro" id="IPR003754">
    <property type="entry name" value="4pyrrol_synth_uPrphyn_synth"/>
</dbReference>
<organism evidence="11 12">
    <name type="scientific">Stenotrophomonas chelatiphaga</name>
    <dbReference type="NCBI Taxonomy" id="517011"/>
    <lineage>
        <taxon>Bacteria</taxon>
        <taxon>Pseudomonadati</taxon>
        <taxon>Pseudomonadota</taxon>
        <taxon>Gammaproteobacteria</taxon>
        <taxon>Lysobacterales</taxon>
        <taxon>Lysobacteraceae</taxon>
        <taxon>Stenotrophomonas</taxon>
    </lineage>
</organism>
<evidence type="ECO:0000259" key="10">
    <source>
        <dbReference type="Pfam" id="PF02602"/>
    </source>
</evidence>
<reference evidence="11 12" key="1">
    <citation type="submission" date="2015-05" db="EMBL/GenBank/DDBJ databases">
        <title>Genome sequencing and analysis of members of genus Stenotrophomonas.</title>
        <authorList>
            <person name="Patil P.P."/>
            <person name="Midha S."/>
            <person name="Patil P.B."/>
        </authorList>
    </citation>
    <scope>NUCLEOTIDE SEQUENCE [LARGE SCALE GENOMIC DNA]</scope>
    <source>
        <strain evidence="11 12">DSM 21508</strain>
    </source>
</reference>
<dbReference type="PANTHER" id="PTHR38042">
    <property type="entry name" value="UROPORPHYRINOGEN-III SYNTHASE, CHLOROPLASTIC"/>
    <property type="match status" value="1"/>
</dbReference>
<evidence type="ECO:0000256" key="1">
    <source>
        <dbReference type="ARBA" id="ARBA00004772"/>
    </source>
</evidence>
<dbReference type="InterPro" id="IPR036108">
    <property type="entry name" value="4pyrrol_syn_uPrphyn_synt_sf"/>
</dbReference>
<comment type="function">
    <text evidence="6 9">Catalyzes cyclization of the linear tetrapyrrole, hydroxymethylbilane, to the macrocyclic uroporphyrinogen III.</text>
</comment>
<comment type="similarity">
    <text evidence="2 9">Belongs to the uroporphyrinogen-III synthase family.</text>
</comment>
<evidence type="ECO:0000313" key="11">
    <source>
        <dbReference type="EMBL" id="KRG72739.1"/>
    </source>
</evidence>